<dbReference type="Proteomes" id="UP001237642">
    <property type="component" value="Unassembled WGS sequence"/>
</dbReference>
<proteinExistence type="predicted"/>
<dbReference type="Pfam" id="PF01263">
    <property type="entry name" value="Aldose_epim"/>
    <property type="match status" value="1"/>
</dbReference>
<dbReference type="GO" id="GO:0030246">
    <property type="term" value="F:carbohydrate binding"/>
    <property type="evidence" value="ECO:0007669"/>
    <property type="project" value="InterPro"/>
</dbReference>
<evidence type="ECO:0000313" key="2">
    <source>
        <dbReference type="Proteomes" id="UP001237642"/>
    </source>
</evidence>
<dbReference type="PANTHER" id="PTHR11122">
    <property type="entry name" value="APOSPORY-ASSOCIATED PROTEIN C-RELATED"/>
    <property type="match status" value="1"/>
</dbReference>
<dbReference type="EMBL" id="JAUIZM010000011">
    <property type="protein sequence ID" value="KAK1357188.1"/>
    <property type="molecule type" value="Genomic_DNA"/>
</dbReference>
<dbReference type="GO" id="GO:0005737">
    <property type="term" value="C:cytoplasm"/>
    <property type="evidence" value="ECO:0007669"/>
    <property type="project" value="TreeGrafter"/>
</dbReference>
<comment type="caution">
    <text evidence="1">The sequence shown here is derived from an EMBL/GenBank/DDBJ whole genome shotgun (WGS) entry which is preliminary data.</text>
</comment>
<sequence length="148" mass="16624">MCFPQIGNLGLLEQHGFARNRLWSVDKDPSPLPPATNQSTVDLISKSTEEDLKTWPHRFELRLRISVSAGKLTLVLRVRNVDSKAFSFMFALCNYFFVSDISYSDKKAYGQSKLANILHANELSRRLEGEGANITVNSVHPGLIMTNL</sequence>
<dbReference type="InterPro" id="IPR008183">
    <property type="entry name" value="Aldose_1/G6P_1-epimerase"/>
</dbReference>
<dbReference type="InterPro" id="IPR014718">
    <property type="entry name" value="GH-type_carb-bd"/>
</dbReference>
<dbReference type="SUPFAM" id="SSF51735">
    <property type="entry name" value="NAD(P)-binding Rossmann-fold domains"/>
    <property type="match status" value="1"/>
</dbReference>
<dbReference type="GO" id="GO:0005975">
    <property type="term" value="P:carbohydrate metabolic process"/>
    <property type="evidence" value="ECO:0007669"/>
    <property type="project" value="InterPro"/>
</dbReference>
<dbReference type="InterPro" id="IPR036291">
    <property type="entry name" value="NAD(P)-bd_dom_sf"/>
</dbReference>
<evidence type="ECO:0008006" key="3">
    <source>
        <dbReference type="Google" id="ProtNLM"/>
    </source>
</evidence>
<dbReference type="Gene3D" id="2.70.98.10">
    <property type="match status" value="1"/>
</dbReference>
<dbReference type="PANTHER" id="PTHR11122:SF33">
    <property type="entry name" value="GLUCOSE-6-PHOSPHATE 1-EPIMERASE"/>
    <property type="match status" value="1"/>
</dbReference>
<accession>A0AAD8GYT3</accession>
<evidence type="ECO:0000313" key="1">
    <source>
        <dbReference type="EMBL" id="KAK1357188.1"/>
    </source>
</evidence>
<dbReference type="AlphaFoldDB" id="A0AAD8GYT3"/>
<reference evidence="1" key="2">
    <citation type="submission" date="2023-05" db="EMBL/GenBank/DDBJ databases">
        <authorList>
            <person name="Schelkunov M.I."/>
        </authorList>
    </citation>
    <scope>NUCLEOTIDE SEQUENCE</scope>
    <source>
        <strain evidence="1">Hsosn_3</strain>
        <tissue evidence="1">Leaf</tissue>
    </source>
</reference>
<dbReference type="InterPro" id="IPR011013">
    <property type="entry name" value="Gal_mutarotase_sf_dom"/>
</dbReference>
<name>A0AAD8GYT3_9APIA</name>
<gene>
    <name evidence="1" type="ORF">POM88_050444</name>
</gene>
<dbReference type="GO" id="GO:0047938">
    <property type="term" value="F:glucose-6-phosphate 1-epimerase activity"/>
    <property type="evidence" value="ECO:0007669"/>
    <property type="project" value="TreeGrafter"/>
</dbReference>
<keyword evidence="2" id="KW-1185">Reference proteome</keyword>
<organism evidence="1 2">
    <name type="scientific">Heracleum sosnowskyi</name>
    <dbReference type="NCBI Taxonomy" id="360622"/>
    <lineage>
        <taxon>Eukaryota</taxon>
        <taxon>Viridiplantae</taxon>
        <taxon>Streptophyta</taxon>
        <taxon>Embryophyta</taxon>
        <taxon>Tracheophyta</taxon>
        <taxon>Spermatophyta</taxon>
        <taxon>Magnoliopsida</taxon>
        <taxon>eudicotyledons</taxon>
        <taxon>Gunneridae</taxon>
        <taxon>Pentapetalae</taxon>
        <taxon>asterids</taxon>
        <taxon>campanulids</taxon>
        <taxon>Apiales</taxon>
        <taxon>Apiaceae</taxon>
        <taxon>Apioideae</taxon>
        <taxon>apioid superclade</taxon>
        <taxon>Tordylieae</taxon>
        <taxon>Tordyliinae</taxon>
        <taxon>Heracleum</taxon>
    </lineage>
</organism>
<reference evidence="1" key="1">
    <citation type="submission" date="2023-02" db="EMBL/GenBank/DDBJ databases">
        <title>Genome of toxic invasive species Heracleum sosnowskyi carries increased number of genes despite the absence of recent whole-genome duplications.</title>
        <authorList>
            <person name="Schelkunov M."/>
            <person name="Shtratnikova V."/>
            <person name="Makarenko M."/>
            <person name="Klepikova A."/>
            <person name="Omelchenko D."/>
            <person name="Novikova G."/>
            <person name="Obukhova E."/>
            <person name="Bogdanov V."/>
            <person name="Penin A."/>
            <person name="Logacheva M."/>
        </authorList>
    </citation>
    <scope>NUCLEOTIDE SEQUENCE</scope>
    <source>
        <strain evidence="1">Hsosn_3</strain>
        <tissue evidence="1">Leaf</tissue>
    </source>
</reference>
<dbReference type="SUPFAM" id="SSF74650">
    <property type="entry name" value="Galactose mutarotase-like"/>
    <property type="match status" value="1"/>
</dbReference>
<protein>
    <recommendedName>
        <fullName evidence="3">Glucose-6-phosphate 1-epimerase</fullName>
    </recommendedName>
</protein>